<sequence length="695" mass="79605">MEVDGRQKEDDFEQETEPMGDSNPEVSSASDQASLPRKSYAIDGQGRMVVPREVFVVAKPLWEDFVVGKFLNNKAPHVGKIHMIMNKIWRLGDKSTMIDVYEVVSKWSPYEEEVQPKMKSINLWVTLKDVQPSMFTDKGLEFRWQTCQTSSKNRNIGEEEGELDVVIKYLYPWLPPRCNCCKKWGHFQNTCLALDSNLSHSKVSDMNEAIEKVMVEKILEEVQARINLPIGGNNQDNATEEEWSTPSKSTRTPGKTIDIPKFGEVSILYNSYSALGGLVEEVKEKREEDADISMKEGENHVDKEDELIATPETIEEESSDTAITNEIPLLSKSMHSKSQEQKFGCLIETRVKESKAERLGSKLFKDRAIVTNYESNRRGRIWVLWRNDINSVLKSGQVITCSVKLEDQENEFFCSFVYASNFAEERKNLWSELRDHIDSPIISNKAWIIFGDFNEILNMDKHSQLENQPVVTSRMRDFQDVIQYCTLSDMDSHGPLFTWSNKRDHGLIMKKLDRVLMNDVWLQNYPMSYSVFEAGGFFNHLRCKINLTTVNEERGRERRPFNFVNAIDMSIICMFSVSIHHRFESSFVSFITLFASKLEETSQNQKTYSTPRSSDFGAILPIHSTTRSSNLSSGHSMTLLDPLVEYHFATPSPSLDHSLYQVTRPPGRVSSLTTISITRPDTRSRLHSLLKSALN</sequence>
<dbReference type="AlphaFoldDB" id="Q9LPB0"/>
<reference evidence="3" key="3">
    <citation type="submission" date="2000-06" db="EMBL/GenBank/DDBJ databases">
        <authorList>
            <person name="Cheuk R."/>
            <person name="Shinn P."/>
            <person name="Brooks S."/>
            <person name="Buehler E."/>
            <person name="Chao Q."/>
            <person name="Johnson-Hopson C."/>
            <person name="Khan S."/>
            <person name="Kim C."/>
            <person name="Altafi H."/>
            <person name="Bei B."/>
            <person name="Chin C."/>
            <person name="Chiou J."/>
            <person name="Choi E."/>
            <person name="Conn L."/>
            <person name="Conway A."/>
            <person name="Gonzalez A."/>
            <person name="Hansen N."/>
            <person name="Howing B."/>
            <person name="Koo T."/>
            <person name="Lam B."/>
            <person name="Lee J."/>
            <person name="Lenz C."/>
            <person name="Li J."/>
            <person name="Liu A."/>
            <person name="Liu J."/>
            <person name="Liu S."/>
            <person name="Mukharsky N."/>
            <person name="Nguyen M."/>
            <person name="Palm C."/>
            <person name="Pham P."/>
            <person name="Sakano H."/>
            <person name="Schwartz J."/>
            <person name="Southwick A."/>
            <person name="Thaveri A."/>
            <person name="Toriumi M."/>
            <person name="Vaysberg M."/>
            <person name="Yu G."/>
            <person name="Davis R."/>
            <person name="Federspiel N."/>
            <person name="Theologis A."/>
            <person name="Ecker J."/>
        </authorList>
    </citation>
    <scope>NUCLEOTIDE SEQUENCE</scope>
</reference>
<dbReference type="InterPro" id="IPR036691">
    <property type="entry name" value="Endo/exonu/phosph_ase_sf"/>
</dbReference>
<dbReference type="SUPFAM" id="SSF56219">
    <property type="entry name" value="DNase I-like"/>
    <property type="match status" value="1"/>
</dbReference>
<feature type="region of interest" description="Disordered" evidence="1">
    <location>
        <begin position="1"/>
        <end position="35"/>
    </location>
</feature>
<evidence type="ECO:0000313" key="3">
    <source>
        <dbReference type="EMBL" id="AAF79808.1"/>
    </source>
</evidence>
<feature type="domain" description="Endonuclease/exonuclease/phosphatase" evidence="2">
    <location>
        <begin position="345"/>
        <end position="519"/>
    </location>
</feature>
<dbReference type="EMBL" id="AC020646">
    <property type="protein sequence ID" value="AAF79808.1"/>
    <property type="molecule type" value="Genomic_DNA"/>
</dbReference>
<dbReference type="Pfam" id="PF03372">
    <property type="entry name" value="Exo_endo_phos"/>
    <property type="match status" value="1"/>
</dbReference>
<dbReference type="GO" id="GO:0003824">
    <property type="term" value="F:catalytic activity"/>
    <property type="evidence" value="ECO:0007669"/>
    <property type="project" value="InterPro"/>
</dbReference>
<organism evidence="3">
    <name type="scientific">Arabidopsis thaliana</name>
    <name type="common">Mouse-ear cress</name>
    <dbReference type="NCBI Taxonomy" id="3702"/>
    <lineage>
        <taxon>Eukaryota</taxon>
        <taxon>Viridiplantae</taxon>
        <taxon>Streptophyta</taxon>
        <taxon>Embryophyta</taxon>
        <taxon>Tracheophyta</taxon>
        <taxon>Spermatophyta</taxon>
        <taxon>Magnoliopsida</taxon>
        <taxon>eudicotyledons</taxon>
        <taxon>Gunneridae</taxon>
        <taxon>Pentapetalae</taxon>
        <taxon>rosids</taxon>
        <taxon>malvids</taxon>
        <taxon>Brassicales</taxon>
        <taxon>Brassicaceae</taxon>
        <taxon>Camelineae</taxon>
        <taxon>Arabidopsis</taxon>
    </lineage>
</organism>
<accession>Q9LPB0</accession>
<evidence type="ECO:0000259" key="2">
    <source>
        <dbReference type="Pfam" id="PF03372"/>
    </source>
</evidence>
<feature type="compositionally biased region" description="Polar residues" evidence="1">
    <location>
        <begin position="244"/>
        <end position="253"/>
    </location>
</feature>
<dbReference type="InterPro" id="IPR005135">
    <property type="entry name" value="Endo/exonuclease/phosphatase"/>
</dbReference>
<dbReference type="PANTHER" id="PTHR33710:SF79">
    <property type="entry name" value="OS06G0205337 PROTEIN"/>
    <property type="match status" value="1"/>
</dbReference>
<feature type="region of interest" description="Disordered" evidence="1">
    <location>
        <begin position="230"/>
        <end position="256"/>
    </location>
</feature>
<name>Q9LPB0_ARATH</name>
<proteinExistence type="predicted"/>
<feature type="compositionally biased region" description="Polar residues" evidence="1">
    <location>
        <begin position="24"/>
        <end position="33"/>
    </location>
</feature>
<protein>
    <submittedName>
        <fullName evidence="3">T32E20.10</fullName>
    </submittedName>
</protein>
<reference evidence="3" key="2">
    <citation type="submission" date="2000-02" db="EMBL/GenBank/DDBJ databases">
        <title>Genomic sequence for Arabidopsis thaliana BAC T32E20 from chromosome I.</title>
        <authorList>
            <person name="Shinn P."/>
            <person name="Brooks S."/>
            <person name="Buehler E."/>
            <person name="Chao Q."/>
            <person name="Johnson-Hopson C."/>
            <person name="Khan S."/>
            <person name="Kim C."/>
            <person name="Altafi H."/>
            <person name="Bei Q."/>
            <person name="Chin C."/>
            <person name="Chiou J."/>
            <person name="Choi E."/>
            <person name="Conn L."/>
            <person name="Conway A."/>
            <person name="Gonzales A."/>
            <person name="Hansen N."/>
            <person name="Howing B."/>
            <person name="Koo T."/>
            <person name="Lam B."/>
            <person name="Lee J."/>
            <person name="Lenz C."/>
            <person name="Li J."/>
            <person name="Liu A."/>
            <person name="Liu K."/>
            <person name="Liu S."/>
            <person name="Mukharsky N."/>
            <person name="Nguyen M."/>
            <person name="Palm C."/>
            <person name="Pham P."/>
            <person name="Sakano H."/>
            <person name="Schwartz J."/>
            <person name="Southwick A."/>
            <person name="Thaveri A."/>
            <person name="Toriumi M."/>
            <person name="Vaysberg M."/>
            <person name="Yu G."/>
            <person name="Federspiel N.A."/>
            <person name="Theologis A."/>
            <person name="Ecker J.R."/>
        </authorList>
    </citation>
    <scope>NUCLEOTIDE SEQUENCE</scope>
</reference>
<evidence type="ECO:0000256" key="1">
    <source>
        <dbReference type="SAM" id="MobiDB-lite"/>
    </source>
</evidence>
<dbReference type="PANTHER" id="PTHR33710">
    <property type="entry name" value="BNAC02G09200D PROTEIN"/>
    <property type="match status" value="1"/>
</dbReference>
<dbReference type="Gene3D" id="3.60.10.10">
    <property type="entry name" value="Endonuclease/exonuclease/phosphatase"/>
    <property type="match status" value="1"/>
</dbReference>
<reference key="1">
    <citation type="journal article" date="2000" name="Nature">
        <title>Sequence and analysis of chromosome 1 of the plant Arabidopsis thaliana.</title>
        <authorList>
            <person name="Theologis A."/>
            <person name="Ecker J.R."/>
            <person name="Palm C.J."/>
            <person name="Federspiel N.A."/>
            <person name="Kaul S."/>
            <person name="White O."/>
            <person name="Alonso J."/>
            <person name="Altafi H."/>
            <person name="Araujo R."/>
            <person name="Bowman C.L."/>
            <person name="Brooks S.Y."/>
            <person name="Buehler E."/>
            <person name="Chan A."/>
            <person name="Chao Q."/>
            <person name="Chen H."/>
            <person name="Cheuk R.F."/>
            <person name="Chin C.W."/>
            <person name="Chung M.K."/>
            <person name="Conn L."/>
            <person name="Conway A.B."/>
            <person name="Conway A.R."/>
            <person name="Creasy T.H."/>
            <person name="Dewar K."/>
            <person name="Dunn P."/>
            <person name="Etgu P."/>
            <person name="Feldblyum T.V."/>
            <person name="Feng J."/>
            <person name="Fong B."/>
            <person name="Fujii C.Y."/>
            <person name="Gill J.E."/>
            <person name="Goldsmith A.D."/>
            <person name="Haas B."/>
            <person name="Hansen N.F."/>
            <person name="Hughes B."/>
            <person name="Huizar L."/>
            <person name="Hunter J.L."/>
            <person name="Jenkins J."/>
            <person name="Johnson-Hopson C."/>
            <person name="Khan S."/>
            <person name="Khaykin E."/>
            <person name="Kim C.J."/>
            <person name="Koo H.L."/>
            <person name="Kremenetskaia I."/>
            <person name="Kurtz D.B."/>
            <person name="Kwan A."/>
            <person name="Lam B."/>
            <person name="Langin-Hooper S."/>
            <person name="Lee A."/>
            <person name="Lee J.M."/>
            <person name="Lenz C.A."/>
            <person name="Li J.H."/>
            <person name="Li Y."/>
            <person name="Lin X."/>
            <person name="Liu S.X."/>
            <person name="Liu Z.A."/>
            <person name="Luros J.S."/>
            <person name="Maiti R."/>
            <person name="Marziali A."/>
            <person name="Militscher J."/>
            <person name="Miranda M."/>
            <person name="Nguyen M."/>
            <person name="Nierman W.C."/>
            <person name="Osborne B.I."/>
            <person name="Pai G."/>
            <person name="Peterson J."/>
            <person name="Pham P.K."/>
            <person name="Rizzo M."/>
            <person name="Rooney T."/>
            <person name="Rowley D."/>
            <person name="Sakano H."/>
            <person name="Salzberg S.L."/>
            <person name="Schwartz J.R."/>
            <person name="Shinn P."/>
            <person name="Southwick A.M."/>
            <person name="Sun H."/>
            <person name="Tallon L.J."/>
            <person name="Tambunga G."/>
            <person name="Toriumi M.J."/>
            <person name="Town C.D."/>
            <person name="Utterback T."/>
            <person name="Van Aken S."/>
            <person name="Vaysberg M."/>
            <person name="Vysotskaia V.S."/>
            <person name="Walker M."/>
            <person name="Wu D."/>
            <person name="Yu G."/>
            <person name="Fraser C.M."/>
            <person name="Venter J.C."/>
            <person name="Davis R.W."/>
        </authorList>
    </citation>
    <scope>NUCLEOTIDE SEQUENCE [LARGE SCALE GENOMIC DNA]</scope>
    <source>
        <strain>cv. Columbia</strain>
    </source>
</reference>